<dbReference type="EMBL" id="ML769408">
    <property type="protein sequence ID" value="KAE9405482.1"/>
    <property type="molecule type" value="Genomic_DNA"/>
</dbReference>
<dbReference type="AlphaFoldDB" id="A0A6A4I135"/>
<name>A0A6A4I135_9AGAR</name>
<dbReference type="Proteomes" id="UP000799118">
    <property type="component" value="Unassembled WGS sequence"/>
</dbReference>
<evidence type="ECO:0000313" key="1">
    <source>
        <dbReference type="EMBL" id="KAE9405482.1"/>
    </source>
</evidence>
<keyword evidence="2" id="KW-1185">Reference proteome</keyword>
<sequence length="108" mass="12026">MSIPTGSSDSTTPTLESTDTTRMLLDRLKALSNDSIIPLNEHKQILHDIYRMVDSAWTLANLESEDSQIIQRDGVLVGTFVPAMASILRQTDRVYSKIMLLVRVPGSH</sequence>
<protein>
    <submittedName>
        <fullName evidence="1">Uncharacterized protein</fullName>
    </submittedName>
</protein>
<proteinExistence type="predicted"/>
<accession>A0A6A4I135</accession>
<evidence type="ECO:0000313" key="2">
    <source>
        <dbReference type="Proteomes" id="UP000799118"/>
    </source>
</evidence>
<gene>
    <name evidence="1" type="ORF">BT96DRAFT_325033</name>
</gene>
<dbReference type="OrthoDB" id="3068357at2759"/>
<reference evidence="1" key="1">
    <citation type="journal article" date="2019" name="Environ. Microbiol.">
        <title>Fungal ecological strategies reflected in gene transcription - a case study of two litter decomposers.</title>
        <authorList>
            <person name="Barbi F."/>
            <person name="Kohler A."/>
            <person name="Barry K."/>
            <person name="Baskaran P."/>
            <person name="Daum C."/>
            <person name="Fauchery L."/>
            <person name="Ihrmark K."/>
            <person name="Kuo A."/>
            <person name="LaButti K."/>
            <person name="Lipzen A."/>
            <person name="Morin E."/>
            <person name="Grigoriev I.V."/>
            <person name="Henrissat B."/>
            <person name="Lindahl B."/>
            <person name="Martin F."/>
        </authorList>
    </citation>
    <scope>NUCLEOTIDE SEQUENCE</scope>
    <source>
        <strain evidence="1">JB14</strain>
    </source>
</reference>
<organism evidence="1 2">
    <name type="scientific">Gymnopus androsaceus JB14</name>
    <dbReference type="NCBI Taxonomy" id="1447944"/>
    <lineage>
        <taxon>Eukaryota</taxon>
        <taxon>Fungi</taxon>
        <taxon>Dikarya</taxon>
        <taxon>Basidiomycota</taxon>
        <taxon>Agaricomycotina</taxon>
        <taxon>Agaricomycetes</taxon>
        <taxon>Agaricomycetidae</taxon>
        <taxon>Agaricales</taxon>
        <taxon>Marasmiineae</taxon>
        <taxon>Omphalotaceae</taxon>
        <taxon>Gymnopus</taxon>
    </lineage>
</organism>